<keyword evidence="3" id="KW-0548">Nucleotidyltransferase</keyword>
<dbReference type="InterPro" id="IPR041373">
    <property type="entry name" value="RT_RNaseH"/>
</dbReference>
<evidence type="ECO:0000259" key="9">
    <source>
        <dbReference type="PROSITE" id="PS50013"/>
    </source>
</evidence>
<evidence type="ECO:0000313" key="11">
    <source>
        <dbReference type="Proteomes" id="UP001558613"/>
    </source>
</evidence>
<dbReference type="PANTHER" id="PTHR37984:SF5">
    <property type="entry name" value="PROTEIN NYNRIN-LIKE"/>
    <property type="match status" value="1"/>
</dbReference>
<evidence type="ECO:0000256" key="1">
    <source>
        <dbReference type="ARBA" id="ARBA00004123"/>
    </source>
</evidence>
<accession>A0ABR3LVF8</accession>
<comment type="caution">
    <text evidence="10">The sequence shown here is derived from an EMBL/GenBank/DDBJ whole genome shotgun (WGS) entry which is preliminary data.</text>
</comment>
<dbReference type="CDD" id="cd09274">
    <property type="entry name" value="RNase_HI_RT_Ty3"/>
    <property type="match status" value="1"/>
</dbReference>
<reference evidence="10 11" key="1">
    <citation type="submission" date="2023-09" db="EMBL/GenBank/DDBJ databases">
        <authorList>
            <person name="Wang M."/>
        </authorList>
    </citation>
    <scope>NUCLEOTIDE SEQUENCE [LARGE SCALE GENOMIC DNA]</scope>
    <source>
        <strain evidence="10">GT-2023</strain>
        <tissue evidence="10">Liver</tissue>
    </source>
</reference>
<keyword evidence="11" id="KW-1185">Reference proteome</keyword>
<dbReference type="InterPro" id="IPR036397">
    <property type="entry name" value="RNaseH_sf"/>
</dbReference>
<evidence type="ECO:0000256" key="4">
    <source>
        <dbReference type="ARBA" id="ARBA00022722"/>
    </source>
</evidence>
<keyword evidence="6" id="KW-0378">Hydrolase</keyword>
<evidence type="ECO:0000256" key="3">
    <source>
        <dbReference type="ARBA" id="ARBA00022695"/>
    </source>
</evidence>
<keyword evidence="7" id="KW-0695">RNA-directed DNA polymerase</keyword>
<keyword evidence="2" id="KW-0808">Transferase</keyword>
<keyword evidence="5" id="KW-0255">Endonuclease</keyword>
<name>A0ABR3LVF8_9TELE</name>
<protein>
    <recommendedName>
        <fullName evidence="9">Chromo domain-containing protein</fullName>
    </recommendedName>
</protein>
<dbReference type="Gene3D" id="3.10.20.370">
    <property type="match status" value="1"/>
</dbReference>
<dbReference type="Gene3D" id="3.30.420.10">
    <property type="entry name" value="Ribonuclease H-like superfamily/Ribonuclease H"/>
    <property type="match status" value="1"/>
</dbReference>
<dbReference type="InterPro" id="IPR043128">
    <property type="entry name" value="Rev_trsase/Diguanyl_cyclase"/>
</dbReference>
<gene>
    <name evidence="10" type="ORF">QQF64_012030</name>
</gene>
<dbReference type="PANTHER" id="PTHR37984">
    <property type="entry name" value="PROTEIN CBG26694"/>
    <property type="match status" value="1"/>
</dbReference>
<evidence type="ECO:0000256" key="5">
    <source>
        <dbReference type="ARBA" id="ARBA00022759"/>
    </source>
</evidence>
<dbReference type="Gene3D" id="3.30.70.270">
    <property type="match status" value="1"/>
</dbReference>
<comment type="subcellular location">
    <subcellularLocation>
        <location evidence="1">Nucleus</location>
    </subcellularLocation>
</comment>
<dbReference type="PROSITE" id="PS50013">
    <property type="entry name" value="CHROMO_2"/>
    <property type="match status" value="1"/>
</dbReference>
<organism evidence="10 11">
    <name type="scientific">Cirrhinus molitorella</name>
    <name type="common">mud carp</name>
    <dbReference type="NCBI Taxonomy" id="172907"/>
    <lineage>
        <taxon>Eukaryota</taxon>
        <taxon>Metazoa</taxon>
        <taxon>Chordata</taxon>
        <taxon>Craniata</taxon>
        <taxon>Vertebrata</taxon>
        <taxon>Euteleostomi</taxon>
        <taxon>Actinopterygii</taxon>
        <taxon>Neopterygii</taxon>
        <taxon>Teleostei</taxon>
        <taxon>Ostariophysi</taxon>
        <taxon>Cypriniformes</taxon>
        <taxon>Cyprinidae</taxon>
        <taxon>Labeoninae</taxon>
        <taxon>Labeonini</taxon>
        <taxon>Cirrhinus</taxon>
    </lineage>
</organism>
<keyword evidence="4" id="KW-0540">Nuclease</keyword>
<dbReference type="InterPro" id="IPR050951">
    <property type="entry name" value="Retrovirus_Pol_polyprotein"/>
</dbReference>
<proteinExistence type="predicted"/>
<dbReference type="InterPro" id="IPR000953">
    <property type="entry name" value="Chromo/chromo_shadow_dom"/>
</dbReference>
<dbReference type="Pfam" id="PF17917">
    <property type="entry name" value="RT_RNaseH"/>
    <property type="match status" value="1"/>
</dbReference>
<feature type="region of interest" description="Disordered" evidence="8">
    <location>
        <begin position="610"/>
        <end position="638"/>
    </location>
</feature>
<dbReference type="SUPFAM" id="SSF54160">
    <property type="entry name" value="Chromo domain-like"/>
    <property type="match status" value="1"/>
</dbReference>
<evidence type="ECO:0000256" key="2">
    <source>
        <dbReference type="ARBA" id="ARBA00022679"/>
    </source>
</evidence>
<sequence length="638" mass="71486">MGTTLAKLAQFQHLRLNAVTRKDSYPLPRVDECLDLVAGSSWFSSLDLRSGYWQVPLMPETRSKTAFCTASDPQLAFVLDTDASGDGIGAVVSQLWPDREKVVAYYSKMLSKADKRYCVTRQELLAAVSAIRHFKYCLCSQHFTIHSDHASLQWLMTFKEPEGQECKYCEYTEAQELELSRKVDGNNEPKLVCRELREVDVTQWAEAQRRDPDLQPVILWIEAQQRPPWEEVATLSPFTKGLWTKFKCLRLIEGVLQRAGVVPATGEKRWQVVVPRGMQEAVLKGSGNFGVTNTLQTFYWGWLRHDVEDFCRRCDLCTACKGPQGQSRAQLQQFPVGEPMQREAVTVANALVEGMFSRFGVPQSIHSDQGRNFESKLPPLGHKVILHRDKMAPYRGTASPQGSTVLPSQNTETPMGSEGVIELADMARSSQQVPSLPDIPHIVHRAQRNQHLKAKLCPRGQGLHVYGKRLHPLVFMCKDKQSWGGGGQKSASLQCSSLTTAKPPYPYLSRSSSSPSVRVLIDSGVSGNFISSLSLKCFQLPYLPCNNVYQITTIQGKPLGKDKPLPPNPPEIISDDIYTVREILDSRQRGSRLQYLIDWEGYGPRGLPSPASGLSCSQTLRPPSLPFSSGRRRPWGRW</sequence>
<dbReference type="InterPro" id="IPR043502">
    <property type="entry name" value="DNA/RNA_pol_sf"/>
</dbReference>
<feature type="compositionally biased region" description="Polar residues" evidence="8">
    <location>
        <begin position="612"/>
        <end position="621"/>
    </location>
</feature>
<evidence type="ECO:0000313" key="10">
    <source>
        <dbReference type="EMBL" id="KAL1256485.1"/>
    </source>
</evidence>
<dbReference type="SUPFAM" id="SSF56672">
    <property type="entry name" value="DNA/RNA polymerases"/>
    <property type="match status" value="1"/>
</dbReference>
<evidence type="ECO:0000256" key="7">
    <source>
        <dbReference type="ARBA" id="ARBA00022918"/>
    </source>
</evidence>
<dbReference type="Gene3D" id="3.10.10.10">
    <property type="entry name" value="HIV Type 1 Reverse Transcriptase, subunit A, domain 1"/>
    <property type="match status" value="1"/>
</dbReference>
<evidence type="ECO:0000256" key="6">
    <source>
        <dbReference type="ARBA" id="ARBA00022801"/>
    </source>
</evidence>
<evidence type="ECO:0000256" key="8">
    <source>
        <dbReference type="SAM" id="MobiDB-lite"/>
    </source>
</evidence>
<dbReference type="EMBL" id="JAYMGO010000018">
    <property type="protein sequence ID" value="KAL1256485.1"/>
    <property type="molecule type" value="Genomic_DNA"/>
</dbReference>
<dbReference type="Gene3D" id="2.40.50.40">
    <property type="match status" value="1"/>
</dbReference>
<dbReference type="Proteomes" id="UP001558613">
    <property type="component" value="Unassembled WGS sequence"/>
</dbReference>
<dbReference type="InterPro" id="IPR016197">
    <property type="entry name" value="Chromo-like_dom_sf"/>
</dbReference>
<feature type="domain" description="Chromo" evidence="9">
    <location>
        <begin position="578"/>
        <end position="620"/>
    </location>
</feature>